<evidence type="ECO:0000259" key="2">
    <source>
        <dbReference type="Pfam" id="PF07919"/>
    </source>
</evidence>
<dbReference type="PANTHER" id="PTHR14374">
    <property type="entry name" value="FOIE GRAS"/>
    <property type="match status" value="1"/>
</dbReference>
<dbReference type="STRING" id="1081109.A0A162IC65"/>
<dbReference type="PANTHER" id="PTHR14374:SF0">
    <property type="entry name" value="TRAFFICKING PROTEIN PARTICLE COMPLEX SUBUNIT 11"/>
    <property type="match status" value="1"/>
</dbReference>
<sequence>MDDYPEGSLDHNVPFLVASGLSSAESRLDLPTGLTSYSQLVKSSLPLLDTKESQILDKYLNEVDARGKSWTSVPREEPYRLRVKTVGRSYHLPPRKAALPDAAENPKSALVVHSPFSPLSHVSTLYPDGLINSQWIKKHQALVPSVYLCFYALTNDNHLKSDINEIKATFARSGFKTRVAIVFLGAVDDGTAELTEEVQDRLEGIRKGTALDPKSIFFVPVQESAVELTRVFDNILASLFTVMVEYYRDLGRHARKKRARGIVPQPTIPPTSGTSHTLSLSEWNFRYDFKIAVLAEFRQELDAAIRSFEQAYEFLLGQDILDVIPSWSRRWDEARQLADIISIRCLRLHLWMGHTSLAVRRWQVHRDRIGDFVERRGHGMNTYGWQAWEARWATLMAMLIERVEVPGLVPASASIFLAPEKAVLGERLHPWEHLHHTGYWYRLAARHLAARRTLARAMADEDRQAPEPTPAKAPTTSSHDTYMCPPPWEEYPLSGEGGVDHAQRIIDCLLLARTQFEARRQMRMAAELSLECAKELVSSGSWEAIVAILRPVWEDSLFRKEGWLAASEDVCWTLRRAAQQSGKADLVIALDWELLGNIFPKRQHWHYDFSRSLEGMLTEERPSIRLSDATSSALISSSFAFRHKESRAGEFCQAQLVLESNAIVGSSPITLSAVRVEFDGNLKPVVINHRSPEEAAASNDHIVVYVALAEETSGEDLDATEKLKGYCDLTLGASQKRVLNMRIPLREPGDVKASSVIAAYGNDSFDVEYTTHFKEADAATGWYVEGLEKPRQTRADTQSLHIEPRPPKLQMRLLEPETQYYTDELIELFVELRNEEEDAALVKLEARLLGQSSTTFKLQVEGQDTAGHGRGPDDTPVMRVTVGSVEKGARKELRLIVSPITAPTILETHLSATYHLASDPATPILQVLSIQTNIVSPFEANYDLVPRLHADPWPSLFDYDAVMPGSGVPQESMEPKGLAQQWTLLCHYASFASQDLCVTGMEMQVLSCTGAARCTVVNQPRARSAGEEGGEVVSPRTMHETQFDLVVQKLTLDDPQSVTLDLAFVIKWNRAHSSADRGTINTTMMPVGQYSVLGMEPRVLATVLHSDQSASPRLLRLDLTIENPSGHFLTFGLGMDSSDEFGFSGPKQTTLHLLPLSRRTVQFRLLPYVQGDYIRPGLTVRDKYFQKVLRVIPTEGMKIDKDGLLVWVPRGQEDAEMA</sequence>
<dbReference type="InterPro" id="IPR021773">
    <property type="entry name" value="TPC11"/>
</dbReference>
<organism evidence="4 5">
    <name type="scientific">Moelleriella libera RCEF 2490</name>
    <dbReference type="NCBI Taxonomy" id="1081109"/>
    <lineage>
        <taxon>Eukaryota</taxon>
        <taxon>Fungi</taxon>
        <taxon>Dikarya</taxon>
        <taxon>Ascomycota</taxon>
        <taxon>Pezizomycotina</taxon>
        <taxon>Sordariomycetes</taxon>
        <taxon>Hypocreomycetidae</taxon>
        <taxon>Hypocreales</taxon>
        <taxon>Clavicipitaceae</taxon>
        <taxon>Moelleriella</taxon>
    </lineage>
</organism>
<evidence type="ECO:0000313" key="5">
    <source>
        <dbReference type="Proteomes" id="UP000078544"/>
    </source>
</evidence>
<reference evidence="4 5" key="1">
    <citation type="journal article" date="2016" name="Genome Biol. Evol.">
        <title>Divergent and convergent evolution of fungal pathogenicity.</title>
        <authorList>
            <person name="Shang Y."/>
            <person name="Xiao G."/>
            <person name="Zheng P."/>
            <person name="Cen K."/>
            <person name="Zhan S."/>
            <person name="Wang C."/>
        </authorList>
    </citation>
    <scope>NUCLEOTIDE SEQUENCE [LARGE SCALE GENOMIC DNA]</scope>
    <source>
        <strain evidence="4 5">RCEF 2490</strain>
    </source>
</reference>
<dbReference type="AlphaFoldDB" id="A0A162IC65"/>
<feature type="domain" description="Trafficking protein particle complex subunit 11" evidence="3">
    <location>
        <begin position="330"/>
        <end position="596"/>
    </location>
</feature>
<dbReference type="EMBL" id="AZGY01000018">
    <property type="protein sequence ID" value="KZZ91373.1"/>
    <property type="molecule type" value="Genomic_DNA"/>
</dbReference>
<name>A0A162IC65_9HYPO</name>
<dbReference type="InterPro" id="IPR012880">
    <property type="entry name" value="Gryzun"/>
</dbReference>
<protein>
    <recommendedName>
        <fullName evidence="6">Glutathione transferase omega-1</fullName>
    </recommendedName>
</protein>
<keyword evidence="5" id="KW-1185">Reference proteome</keyword>
<evidence type="ECO:0008006" key="6">
    <source>
        <dbReference type="Google" id="ProtNLM"/>
    </source>
</evidence>
<feature type="region of interest" description="Disordered" evidence="1">
    <location>
        <begin position="456"/>
        <end position="479"/>
    </location>
</feature>
<dbReference type="Pfam" id="PF11817">
    <property type="entry name" value="Foie-gras_1"/>
    <property type="match status" value="1"/>
</dbReference>
<accession>A0A162IC65</accession>
<feature type="domain" description="Gryzun putative trafficking through Golgi" evidence="2">
    <location>
        <begin position="624"/>
        <end position="1209"/>
    </location>
</feature>
<dbReference type="Pfam" id="PF07919">
    <property type="entry name" value="Gryzun"/>
    <property type="match status" value="1"/>
</dbReference>
<gene>
    <name evidence="4" type="ORF">AAL_06609</name>
</gene>
<evidence type="ECO:0000256" key="1">
    <source>
        <dbReference type="SAM" id="MobiDB-lite"/>
    </source>
</evidence>
<proteinExistence type="predicted"/>
<evidence type="ECO:0000259" key="3">
    <source>
        <dbReference type="Pfam" id="PF11817"/>
    </source>
</evidence>
<evidence type="ECO:0000313" key="4">
    <source>
        <dbReference type="EMBL" id="KZZ91373.1"/>
    </source>
</evidence>
<dbReference type="Proteomes" id="UP000078544">
    <property type="component" value="Unassembled WGS sequence"/>
</dbReference>
<comment type="caution">
    <text evidence="4">The sequence shown here is derived from an EMBL/GenBank/DDBJ whole genome shotgun (WGS) entry which is preliminary data.</text>
</comment>
<dbReference type="OrthoDB" id="6278596at2759"/>